<keyword evidence="2" id="KW-1185">Reference proteome</keyword>
<evidence type="ECO:0000313" key="2">
    <source>
        <dbReference type="Proteomes" id="UP001362999"/>
    </source>
</evidence>
<sequence length="146" mass="16844">MPRVTKNAFQVRLHMGDSKGRPVKRNQKKTPTTNTFELYGDLNAKIGVKTGERPHCTTWWGWSYVIRRTSLREAQKHDGAFSWCISRRQLASIVAPWAIPSRIAPSATMLEKRDVKWMSAKMKVGILPIKYQRLEARIKATSYIQE</sequence>
<gene>
    <name evidence="1" type="ORF">R3P38DRAFT_2785793</name>
</gene>
<organism evidence="1 2">
    <name type="scientific">Favolaschia claudopus</name>
    <dbReference type="NCBI Taxonomy" id="2862362"/>
    <lineage>
        <taxon>Eukaryota</taxon>
        <taxon>Fungi</taxon>
        <taxon>Dikarya</taxon>
        <taxon>Basidiomycota</taxon>
        <taxon>Agaricomycotina</taxon>
        <taxon>Agaricomycetes</taxon>
        <taxon>Agaricomycetidae</taxon>
        <taxon>Agaricales</taxon>
        <taxon>Marasmiineae</taxon>
        <taxon>Mycenaceae</taxon>
        <taxon>Favolaschia</taxon>
    </lineage>
</organism>
<evidence type="ECO:0000313" key="1">
    <source>
        <dbReference type="EMBL" id="KAK7016609.1"/>
    </source>
</evidence>
<accession>A0AAW0AWQ0</accession>
<reference evidence="1 2" key="1">
    <citation type="journal article" date="2024" name="J Genomics">
        <title>Draft genome sequencing and assembly of Favolaschia claudopus CIRM-BRFM 2984 isolated from oak limbs.</title>
        <authorList>
            <person name="Navarro D."/>
            <person name="Drula E."/>
            <person name="Chaduli D."/>
            <person name="Cazenave R."/>
            <person name="Ahrendt S."/>
            <person name="Wang J."/>
            <person name="Lipzen A."/>
            <person name="Daum C."/>
            <person name="Barry K."/>
            <person name="Grigoriev I.V."/>
            <person name="Favel A."/>
            <person name="Rosso M.N."/>
            <person name="Martin F."/>
        </authorList>
    </citation>
    <scope>NUCLEOTIDE SEQUENCE [LARGE SCALE GENOMIC DNA]</scope>
    <source>
        <strain evidence="1 2">CIRM-BRFM 2984</strain>
    </source>
</reference>
<protein>
    <submittedName>
        <fullName evidence="1">Uncharacterized protein</fullName>
    </submittedName>
</protein>
<comment type="caution">
    <text evidence="1">The sequence shown here is derived from an EMBL/GenBank/DDBJ whole genome shotgun (WGS) entry which is preliminary data.</text>
</comment>
<dbReference type="EMBL" id="JAWWNJ010000050">
    <property type="protein sequence ID" value="KAK7016609.1"/>
    <property type="molecule type" value="Genomic_DNA"/>
</dbReference>
<proteinExistence type="predicted"/>
<dbReference type="Proteomes" id="UP001362999">
    <property type="component" value="Unassembled WGS sequence"/>
</dbReference>
<name>A0AAW0AWQ0_9AGAR</name>
<dbReference type="AlphaFoldDB" id="A0AAW0AWQ0"/>